<sequence>MKNQAIVIVVHFVDNDWNIVQRLIRIDICAKPVNGDQLAQVLNECLSLEYGVREDSLIAAIRYGASVNQAALNRIQFTFPKTFNVVCFSHTLDNVGNHFVIPNLTGFGNLWIHLFSQSHKVGLMWKELTGSKPKSYSETCGGPDGKCTNSFWNNLISRQLVDFFSHLNNAISLKLELAALVDVGKVFVKAIYILEGDGPLVFSCFETLQGVCNPCQNAHLPNVHAIAVATVDADPTQNWLWPTPANVEALRQFPFLDSNDVINDLVTELPNYLATAQDVIRPCEEDKVKCWRQQSDNLPHWSSAVMKVLLVKPLSAAAKQVFSILNSSFNNPPEHALVDYLHACVMLQYNNR</sequence>
<gene>
    <name evidence="1" type="ORF">P5673_023753</name>
</gene>
<protein>
    <recommendedName>
        <fullName evidence="3">HAT C-terminal dimerisation domain-containing protein</fullName>
    </recommendedName>
</protein>
<evidence type="ECO:0000313" key="2">
    <source>
        <dbReference type="Proteomes" id="UP001249851"/>
    </source>
</evidence>
<organism evidence="1 2">
    <name type="scientific">Acropora cervicornis</name>
    <name type="common">Staghorn coral</name>
    <dbReference type="NCBI Taxonomy" id="6130"/>
    <lineage>
        <taxon>Eukaryota</taxon>
        <taxon>Metazoa</taxon>
        <taxon>Cnidaria</taxon>
        <taxon>Anthozoa</taxon>
        <taxon>Hexacorallia</taxon>
        <taxon>Scleractinia</taxon>
        <taxon>Astrocoeniina</taxon>
        <taxon>Acroporidae</taxon>
        <taxon>Acropora</taxon>
    </lineage>
</organism>
<reference evidence="1" key="1">
    <citation type="journal article" date="2023" name="G3 (Bethesda)">
        <title>Whole genome assembly and annotation of the endangered Caribbean coral Acropora cervicornis.</title>
        <authorList>
            <person name="Selwyn J.D."/>
            <person name="Vollmer S.V."/>
        </authorList>
    </citation>
    <scope>NUCLEOTIDE SEQUENCE</scope>
    <source>
        <strain evidence="1">K2</strain>
    </source>
</reference>
<proteinExistence type="predicted"/>
<dbReference type="Proteomes" id="UP001249851">
    <property type="component" value="Unassembled WGS sequence"/>
</dbReference>
<reference evidence="1" key="2">
    <citation type="journal article" date="2023" name="Science">
        <title>Genomic signatures of disease resistance in endangered staghorn corals.</title>
        <authorList>
            <person name="Vollmer S.V."/>
            <person name="Selwyn J.D."/>
            <person name="Despard B.A."/>
            <person name="Roesel C.L."/>
        </authorList>
    </citation>
    <scope>NUCLEOTIDE SEQUENCE</scope>
    <source>
        <strain evidence="1">K2</strain>
    </source>
</reference>
<accession>A0AAD9Q583</accession>
<evidence type="ECO:0000313" key="1">
    <source>
        <dbReference type="EMBL" id="KAK2554784.1"/>
    </source>
</evidence>
<dbReference type="SUPFAM" id="SSF53098">
    <property type="entry name" value="Ribonuclease H-like"/>
    <property type="match status" value="1"/>
</dbReference>
<dbReference type="EMBL" id="JARQWQ010000067">
    <property type="protein sequence ID" value="KAK2554784.1"/>
    <property type="molecule type" value="Genomic_DNA"/>
</dbReference>
<evidence type="ECO:0008006" key="3">
    <source>
        <dbReference type="Google" id="ProtNLM"/>
    </source>
</evidence>
<name>A0AAD9Q583_ACRCE</name>
<keyword evidence="2" id="KW-1185">Reference proteome</keyword>
<comment type="caution">
    <text evidence="1">The sequence shown here is derived from an EMBL/GenBank/DDBJ whole genome shotgun (WGS) entry which is preliminary data.</text>
</comment>
<dbReference type="AlphaFoldDB" id="A0AAD9Q583"/>
<dbReference type="InterPro" id="IPR012337">
    <property type="entry name" value="RNaseH-like_sf"/>
</dbReference>